<dbReference type="SUPFAM" id="SSF53271">
    <property type="entry name" value="PRTase-like"/>
    <property type="match status" value="1"/>
</dbReference>
<dbReference type="Pfam" id="PF14681">
    <property type="entry name" value="UPRTase"/>
    <property type="match status" value="1"/>
</dbReference>
<dbReference type="Proteomes" id="UP000594262">
    <property type="component" value="Unplaced"/>
</dbReference>
<evidence type="ECO:0000256" key="1">
    <source>
        <dbReference type="SAM" id="MobiDB-lite"/>
    </source>
</evidence>
<evidence type="ECO:0000259" key="2">
    <source>
        <dbReference type="Pfam" id="PF14681"/>
    </source>
</evidence>
<proteinExistence type="predicted"/>
<protein>
    <recommendedName>
        <fullName evidence="2">Phosphoribosyltransferase domain-containing protein</fullName>
    </recommendedName>
</protein>
<dbReference type="OrthoDB" id="106623at2759"/>
<evidence type="ECO:0000313" key="4">
    <source>
        <dbReference type="Proteomes" id="UP000594262"/>
    </source>
</evidence>
<accession>A0A7M5VCV3</accession>
<keyword evidence="4" id="KW-1185">Reference proteome</keyword>
<evidence type="ECO:0000313" key="3">
    <source>
        <dbReference type="EnsemblMetazoa" id="CLYHEMP008777.1"/>
    </source>
</evidence>
<feature type="domain" description="Phosphoribosyltransferase" evidence="2">
    <location>
        <begin position="76"/>
        <end position="167"/>
    </location>
</feature>
<dbReference type="Gene3D" id="3.40.50.2020">
    <property type="match status" value="1"/>
</dbReference>
<dbReference type="EnsemblMetazoa" id="CLYHEMT008777.1">
    <property type="protein sequence ID" value="CLYHEMP008777.1"/>
    <property type="gene ID" value="CLYHEMG008777"/>
</dbReference>
<name>A0A7M5VCV3_9CNID</name>
<sequence>MPELTTTNSEEKSTPGNEQKPKNRKLSMVKDNYKINSSFDDDGDNVFTDSSAKVNLTKTEVEESENEKRRLVIMQSNNQIKELQTIIWNRETSRTDFIFYSDRLIRLVIEEGLNQLPFEECTVKTHTGAEYNGCSFFKGICGVSIVRSGEAMEKALRECCRSIRIGKC</sequence>
<reference evidence="3" key="1">
    <citation type="submission" date="2021-01" db="UniProtKB">
        <authorList>
            <consortium name="EnsemblMetazoa"/>
        </authorList>
    </citation>
    <scope>IDENTIFICATION</scope>
</reference>
<organism evidence="3 4">
    <name type="scientific">Clytia hemisphaerica</name>
    <dbReference type="NCBI Taxonomy" id="252671"/>
    <lineage>
        <taxon>Eukaryota</taxon>
        <taxon>Metazoa</taxon>
        <taxon>Cnidaria</taxon>
        <taxon>Hydrozoa</taxon>
        <taxon>Hydroidolina</taxon>
        <taxon>Leptothecata</taxon>
        <taxon>Obeliida</taxon>
        <taxon>Clytiidae</taxon>
        <taxon>Clytia</taxon>
    </lineage>
</organism>
<dbReference type="AlphaFoldDB" id="A0A7M5VCV3"/>
<dbReference type="InterPro" id="IPR029057">
    <property type="entry name" value="PRTase-like"/>
</dbReference>
<dbReference type="InterPro" id="IPR000836">
    <property type="entry name" value="PRTase_dom"/>
</dbReference>
<feature type="region of interest" description="Disordered" evidence="1">
    <location>
        <begin position="1"/>
        <end position="27"/>
    </location>
</feature>